<keyword evidence="1" id="KW-0449">Lipoprotein</keyword>
<comment type="caution">
    <text evidence="1">The sequence shown here is derived from an EMBL/GenBank/DDBJ whole genome shotgun (WGS) entry which is preliminary data.</text>
</comment>
<dbReference type="Proteomes" id="UP001174908">
    <property type="component" value="Unassembled WGS sequence"/>
</dbReference>
<sequence length="146" mass="16078">MYSRFIVLAAVVLTASGCSITQQVSPYTLGQASQDLCVVRNSEVVQDGFHDVYVGVLERKGFLVRSLPDKAPVDSCPLLSTYEAIYRWDLAIYLARADLRVYAEGKEAGRAIYDSLSGGANLNKFVRTEPKLTELVDQLFAKPAAR</sequence>
<dbReference type="RefSeq" id="WP_286660042.1">
    <property type="nucleotide sequence ID" value="NZ_JASZYV010000002.1"/>
</dbReference>
<evidence type="ECO:0000313" key="1">
    <source>
        <dbReference type="EMBL" id="MDM0044933.1"/>
    </source>
</evidence>
<name>A0ABT7NAG6_9BURK</name>
<accession>A0ABT7NAG6</accession>
<dbReference type="NCBIfam" id="NF040519">
    <property type="entry name" value="Sbal_3080_fam"/>
    <property type="match status" value="1"/>
</dbReference>
<protein>
    <submittedName>
        <fullName evidence="1">Sbal_3080 family lipoprotein</fullName>
    </submittedName>
</protein>
<organism evidence="1 2">
    <name type="scientific">Variovorax dokdonensis</name>
    <dbReference type="NCBI Taxonomy" id="344883"/>
    <lineage>
        <taxon>Bacteria</taxon>
        <taxon>Pseudomonadati</taxon>
        <taxon>Pseudomonadota</taxon>
        <taxon>Betaproteobacteria</taxon>
        <taxon>Burkholderiales</taxon>
        <taxon>Comamonadaceae</taxon>
        <taxon>Variovorax</taxon>
    </lineage>
</organism>
<gene>
    <name evidence="1" type="ORF">QTH91_10590</name>
</gene>
<keyword evidence="1" id="KW-0456">Lyase</keyword>
<evidence type="ECO:0000313" key="2">
    <source>
        <dbReference type="Proteomes" id="UP001174908"/>
    </source>
</evidence>
<dbReference type="EMBL" id="JASZYV010000002">
    <property type="protein sequence ID" value="MDM0044933.1"/>
    <property type="molecule type" value="Genomic_DNA"/>
</dbReference>
<reference evidence="1" key="1">
    <citation type="submission" date="2023-06" db="EMBL/GenBank/DDBJ databases">
        <authorList>
            <person name="Jiang Y."/>
            <person name="Liu Q."/>
        </authorList>
    </citation>
    <scope>NUCLEOTIDE SEQUENCE</scope>
    <source>
        <strain evidence="1">CGMCC 1.12089</strain>
    </source>
</reference>
<keyword evidence="2" id="KW-1185">Reference proteome</keyword>
<proteinExistence type="predicted"/>
<dbReference type="PROSITE" id="PS51257">
    <property type="entry name" value="PROKAR_LIPOPROTEIN"/>
    <property type="match status" value="1"/>
</dbReference>
<dbReference type="GO" id="GO:0016829">
    <property type="term" value="F:lyase activity"/>
    <property type="evidence" value="ECO:0007669"/>
    <property type="project" value="UniProtKB-KW"/>
</dbReference>